<organism evidence="1 2">
    <name type="scientific">Bionectria ochroleuca</name>
    <name type="common">Gliocladium roseum</name>
    <dbReference type="NCBI Taxonomy" id="29856"/>
    <lineage>
        <taxon>Eukaryota</taxon>
        <taxon>Fungi</taxon>
        <taxon>Dikarya</taxon>
        <taxon>Ascomycota</taxon>
        <taxon>Pezizomycotina</taxon>
        <taxon>Sordariomycetes</taxon>
        <taxon>Hypocreomycetidae</taxon>
        <taxon>Hypocreales</taxon>
        <taxon>Bionectriaceae</taxon>
        <taxon>Clonostachys</taxon>
    </lineage>
</organism>
<sequence>MPSLLELPLEVRNEIYRWVIDSAIKPPPSPALEKERRRALRYRNYLSPAIFRLPIAQDGQEVTRFLQFLRTTDYSVDIVYINSVRAILRTPHRPAALPDHFRDDAGIGPGSDFNIVIPKYLDGLLSTLFKRGPGFLGRSRNRRQVGARVALGYVVNHIIIDVVSTTEASGQSDILAGVEQGDEDGPTSPEERLATRMIRFLEHILGPPAFLPLVGMMLYEQIIGSIVFMVNGKEIRTIKVEECLQHWGARRLTKASPEIMQKHREWKHWVDGRRARMKQGLDLDSVRLVPNNLWSGR</sequence>
<dbReference type="EMBL" id="CABFNS010000896">
    <property type="protein sequence ID" value="VUC34807.1"/>
    <property type="molecule type" value="Genomic_DNA"/>
</dbReference>
<proteinExistence type="predicted"/>
<comment type="caution">
    <text evidence="1">The sequence shown here is derived from an EMBL/GenBank/DDBJ whole genome shotgun (WGS) entry which is preliminary data.</text>
</comment>
<accession>A0ABY6UTT4</accession>
<evidence type="ECO:0000313" key="1">
    <source>
        <dbReference type="EMBL" id="VUC34807.1"/>
    </source>
</evidence>
<protein>
    <submittedName>
        <fullName evidence="1">Uncharacterized protein</fullName>
    </submittedName>
</protein>
<evidence type="ECO:0000313" key="2">
    <source>
        <dbReference type="Proteomes" id="UP000766486"/>
    </source>
</evidence>
<dbReference type="Proteomes" id="UP000766486">
    <property type="component" value="Unassembled WGS sequence"/>
</dbReference>
<keyword evidence="2" id="KW-1185">Reference proteome</keyword>
<reference evidence="1 2" key="1">
    <citation type="submission" date="2019-06" db="EMBL/GenBank/DDBJ databases">
        <authorList>
            <person name="Broberg M."/>
        </authorList>
    </citation>
    <scope>NUCLEOTIDE SEQUENCE [LARGE SCALE GENOMIC DNA]</scope>
</reference>
<name>A0ABY6UTT4_BIOOC</name>
<gene>
    <name evidence="1" type="ORF">CLO192961_LOCUS396122</name>
</gene>